<dbReference type="EMBL" id="GBXM01056835">
    <property type="protein sequence ID" value="JAH51742.1"/>
    <property type="molecule type" value="Transcribed_RNA"/>
</dbReference>
<protein>
    <submittedName>
        <fullName evidence="1">Uncharacterized protein</fullName>
    </submittedName>
</protein>
<organism evidence="1">
    <name type="scientific">Anguilla anguilla</name>
    <name type="common">European freshwater eel</name>
    <name type="synonym">Muraena anguilla</name>
    <dbReference type="NCBI Taxonomy" id="7936"/>
    <lineage>
        <taxon>Eukaryota</taxon>
        <taxon>Metazoa</taxon>
        <taxon>Chordata</taxon>
        <taxon>Craniata</taxon>
        <taxon>Vertebrata</taxon>
        <taxon>Euteleostomi</taxon>
        <taxon>Actinopterygii</taxon>
        <taxon>Neopterygii</taxon>
        <taxon>Teleostei</taxon>
        <taxon>Anguilliformes</taxon>
        <taxon>Anguillidae</taxon>
        <taxon>Anguilla</taxon>
    </lineage>
</organism>
<dbReference type="AlphaFoldDB" id="A0A0E9TE93"/>
<name>A0A0E9TE93_ANGAN</name>
<accession>A0A0E9TE93</accession>
<sequence>MITVAYCFVQCTKWDVINDWEANYSLRYPPTGPQRAKSCMVDRCIYYENQY</sequence>
<reference evidence="1" key="1">
    <citation type="submission" date="2014-11" db="EMBL/GenBank/DDBJ databases">
        <authorList>
            <person name="Amaro Gonzalez C."/>
        </authorList>
    </citation>
    <scope>NUCLEOTIDE SEQUENCE</scope>
</reference>
<proteinExistence type="predicted"/>
<reference evidence="1" key="2">
    <citation type="journal article" date="2015" name="Fish Shellfish Immunol.">
        <title>Early steps in the European eel (Anguilla anguilla)-Vibrio vulnificus interaction in the gills: Role of the RtxA13 toxin.</title>
        <authorList>
            <person name="Callol A."/>
            <person name="Pajuelo D."/>
            <person name="Ebbesson L."/>
            <person name="Teles M."/>
            <person name="MacKenzie S."/>
            <person name="Amaro C."/>
        </authorList>
    </citation>
    <scope>NUCLEOTIDE SEQUENCE</scope>
</reference>
<evidence type="ECO:0000313" key="1">
    <source>
        <dbReference type="EMBL" id="JAH51742.1"/>
    </source>
</evidence>